<evidence type="ECO:0000256" key="3">
    <source>
        <dbReference type="ARBA" id="ARBA00022679"/>
    </source>
</evidence>
<name>A0A381SZL7_9ZZZZ</name>
<dbReference type="InterPro" id="IPR007691">
    <property type="entry name" value="LpxD"/>
</dbReference>
<dbReference type="InterPro" id="IPR020573">
    <property type="entry name" value="UDP_GlcNAc_AcTrfase_non-rep"/>
</dbReference>
<dbReference type="EMBL" id="UINC01003747">
    <property type="protein sequence ID" value="SVA08919.1"/>
    <property type="molecule type" value="Genomic_DNA"/>
</dbReference>
<evidence type="ECO:0000259" key="7">
    <source>
        <dbReference type="Pfam" id="PF04613"/>
    </source>
</evidence>
<protein>
    <recommendedName>
        <fullName evidence="7">UDP-3-O-[3-hydroxymyristoyl] glucosamine N-acyltransferase non-repeat region domain-containing protein</fullName>
    </recommendedName>
</protein>
<evidence type="ECO:0000256" key="1">
    <source>
        <dbReference type="ARBA" id="ARBA00022516"/>
    </source>
</evidence>
<proteinExistence type="inferred from homology"/>
<dbReference type="AlphaFoldDB" id="A0A381SZL7"/>
<sequence length="341" mass="36961">MKLKAYKIAEMLGGVVEGNDKISINKLSKIENGDKQSLSFLGNPKYNNFLYTSNASIILVDKGLKLEKPVKSTLIRVEDPNKSFSQLLNYFSDKKASLSGISKNSIISKNVKFSDDLYFGDFSICEKNSEIGKNVKIHSQVYISENVLIGNNVIIYPGVKIYADCVIGDNCILHAGCIIGSDGFGFNLDNKGNQIKVSHNGNVVLEDNVEIGANCTLDRATLGSTILRKGAKLDNLVQVAHNVEIGESTVIAACVGIAGSTIIGKNCMIGGQAGISGHLKIGDRVMIQAKAGVFRNIKSDTSVMGIPAIKYLDYNKSYVHFKNLPAIMKSLNKLFKNSKDV</sequence>
<dbReference type="Pfam" id="PF04613">
    <property type="entry name" value="LpxD"/>
    <property type="match status" value="1"/>
</dbReference>
<feature type="domain" description="UDP-3-O-[3-hydroxymyristoyl] glucosamine N-acyltransferase non-repeat region" evidence="7">
    <location>
        <begin position="22"/>
        <end position="89"/>
    </location>
</feature>
<dbReference type="SUPFAM" id="SSF51161">
    <property type="entry name" value="Trimeric LpxA-like enzymes"/>
    <property type="match status" value="1"/>
</dbReference>
<keyword evidence="3" id="KW-0808">Transferase</keyword>
<evidence type="ECO:0000256" key="6">
    <source>
        <dbReference type="ARBA" id="ARBA00023315"/>
    </source>
</evidence>
<dbReference type="InterPro" id="IPR001451">
    <property type="entry name" value="Hexapep"/>
</dbReference>
<evidence type="ECO:0000313" key="8">
    <source>
        <dbReference type="EMBL" id="SVA08919.1"/>
    </source>
</evidence>
<dbReference type="InterPro" id="IPR011004">
    <property type="entry name" value="Trimer_LpxA-like_sf"/>
</dbReference>
<dbReference type="CDD" id="cd03352">
    <property type="entry name" value="LbH_LpxD"/>
    <property type="match status" value="1"/>
</dbReference>
<dbReference type="Pfam" id="PF00132">
    <property type="entry name" value="Hexapep"/>
    <property type="match status" value="2"/>
</dbReference>
<gene>
    <name evidence="8" type="ORF">METZ01_LOCUS61773</name>
</gene>
<dbReference type="Gene3D" id="2.160.10.10">
    <property type="entry name" value="Hexapeptide repeat proteins"/>
    <property type="match status" value="1"/>
</dbReference>
<evidence type="ECO:0000256" key="2">
    <source>
        <dbReference type="ARBA" id="ARBA00022556"/>
    </source>
</evidence>
<dbReference type="Pfam" id="PF14602">
    <property type="entry name" value="Hexapep_2"/>
    <property type="match status" value="1"/>
</dbReference>
<dbReference type="NCBIfam" id="TIGR01853">
    <property type="entry name" value="lipid_A_lpxD"/>
    <property type="match status" value="1"/>
</dbReference>
<dbReference type="Gene3D" id="3.40.1390.10">
    <property type="entry name" value="MurE/MurF, N-terminal domain"/>
    <property type="match status" value="1"/>
</dbReference>
<dbReference type="HAMAP" id="MF_00523">
    <property type="entry name" value="LpxD"/>
    <property type="match status" value="1"/>
</dbReference>
<keyword evidence="1" id="KW-0444">Lipid biosynthesis</keyword>
<keyword evidence="2" id="KW-0441">Lipid A biosynthesis</keyword>
<dbReference type="GO" id="GO:0009245">
    <property type="term" value="P:lipid A biosynthetic process"/>
    <property type="evidence" value="ECO:0007669"/>
    <property type="project" value="UniProtKB-KW"/>
</dbReference>
<evidence type="ECO:0000256" key="4">
    <source>
        <dbReference type="ARBA" id="ARBA00022737"/>
    </source>
</evidence>
<accession>A0A381SZL7</accession>
<reference evidence="8" key="1">
    <citation type="submission" date="2018-05" db="EMBL/GenBank/DDBJ databases">
        <authorList>
            <person name="Lanie J.A."/>
            <person name="Ng W.-L."/>
            <person name="Kazmierczak K.M."/>
            <person name="Andrzejewski T.M."/>
            <person name="Davidsen T.M."/>
            <person name="Wayne K.J."/>
            <person name="Tettelin H."/>
            <person name="Glass J.I."/>
            <person name="Rusch D."/>
            <person name="Podicherti R."/>
            <person name="Tsui H.-C.T."/>
            <person name="Winkler M.E."/>
        </authorList>
    </citation>
    <scope>NUCLEOTIDE SEQUENCE</scope>
</reference>
<keyword evidence="6" id="KW-0012">Acyltransferase</keyword>
<dbReference type="NCBIfam" id="NF002060">
    <property type="entry name" value="PRK00892.1"/>
    <property type="match status" value="1"/>
</dbReference>
<dbReference type="PANTHER" id="PTHR43378:SF2">
    <property type="entry name" value="UDP-3-O-ACYLGLUCOSAMINE N-ACYLTRANSFERASE 1, MITOCHONDRIAL-RELATED"/>
    <property type="match status" value="1"/>
</dbReference>
<dbReference type="GO" id="GO:0016410">
    <property type="term" value="F:N-acyltransferase activity"/>
    <property type="evidence" value="ECO:0007669"/>
    <property type="project" value="InterPro"/>
</dbReference>
<evidence type="ECO:0000256" key="5">
    <source>
        <dbReference type="ARBA" id="ARBA00023098"/>
    </source>
</evidence>
<keyword evidence="4" id="KW-0677">Repeat</keyword>
<dbReference type="GO" id="GO:0016020">
    <property type="term" value="C:membrane"/>
    <property type="evidence" value="ECO:0007669"/>
    <property type="project" value="GOC"/>
</dbReference>
<organism evidence="8">
    <name type="scientific">marine metagenome</name>
    <dbReference type="NCBI Taxonomy" id="408172"/>
    <lineage>
        <taxon>unclassified sequences</taxon>
        <taxon>metagenomes</taxon>
        <taxon>ecological metagenomes</taxon>
    </lineage>
</organism>
<dbReference type="PANTHER" id="PTHR43378">
    <property type="entry name" value="UDP-3-O-ACYLGLUCOSAMINE N-ACYLTRANSFERASE"/>
    <property type="match status" value="1"/>
</dbReference>
<keyword evidence="5" id="KW-0443">Lipid metabolism</keyword>